<keyword evidence="1" id="KW-0433">Leucine-rich repeat</keyword>
<dbReference type="AlphaFoldDB" id="A0A9W8YB60"/>
<dbReference type="InterPro" id="IPR032675">
    <property type="entry name" value="LRR_dom_sf"/>
</dbReference>
<evidence type="ECO:0000256" key="1">
    <source>
        <dbReference type="ARBA" id="ARBA00022614"/>
    </source>
</evidence>
<dbReference type="InterPro" id="IPR001611">
    <property type="entry name" value="Leu-rich_rpt"/>
</dbReference>
<organism evidence="4 5">
    <name type="scientific">Neocucurbitaria cava</name>
    <dbReference type="NCBI Taxonomy" id="798079"/>
    <lineage>
        <taxon>Eukaryota</taxon>
        <taxon>Fungi</taxon>
        <taxon>Dikarya</taxon>
        <taxon>Ascomycota</taxon>
        <taxon>Pezizomycotina</taxon>
        <taxon>Dothideomycetes</taxon>
        <taxon>Pleosporomycetidae</taxon>
        <taxon>Pleosporales</taxon>
        <taxon>Pleosporineae</taxon>
        <taxon>Cucurbitariaceae</taxon>
        <taxon>Neocucurbitaria</taxon>
    </lineage>
</organism>
<dbReference type="EMBL" id="JAPEUY010000008">
    <property type="protein sequence ID" value="KAJ4370731.1"/>
    <property type="molecule type" value="Genomic_DNA"/>
</dbReference>
<dbReference type="SMART" id="SM00369">
    <property type="entry name" value="LRR_TYP"/>
    <property type="match status" value="2"/>
</dbReference>
<protein>
    <submittedName>
        <fullName evidence="4">Uncharacterized protein</fullName>
    </submittedName>
</protein>
<keyword evidence="5" id="KW-1185">Reference proteome</keyword>
<dbReference type="InterPro" id="IPR050216">
    <property type="entry name" value="LRR_domain-containing"/>
</dbReference>
<dbReference type="GO" id="GO:0005737">
    <property type="term" value="C:cytoplasm"/>
    <property type="evidence" value="ECO:0007669"/>
    <property type="project" value="TreeGrafter"/>
</dbReference>
<dbReference type="InterPro" id="IPR003591">
    <property type="entry name" value="Leu-rich_rpt_typical-subtyp"/>
</dbReference>
<dbReference type="PANTHER" id="PTHR48051">
    <property type="match status" value="1"/>
</dbReference>
<name>A0A9W8YB60_9PLEO</name>
<evidence type="ECO:0000313" key="5">
    <source>
        <dbReference type="Proteomes" id="UP001140560"/>
    </source>
</evidence>
<gene>
    <name evidence="4" type="ORF">N0V83_005252</name>
</gene>
<feature type="compositionally biased region" description="Low complexity" evidence="3">
    <location>
        <begin position="26"/>
        <end position="44"/>
    </location>
</feature>
<keyword evidence="2" id="KW-0677">Repeat</keyword>
<dbReference type="OrthoDB" id="1517790at2759"/>
<dbReference type="PROSITE" id="PS51450">
    <property type="entry name" value="LRR"/>
    <property type="match status" value="1"/>
</dbReference>
<dbReference type="Gene3D" id="3.80.10.10">
    <property type="entry name" value="Ribonuclease Inhibitor"/>
    <property type="match status" value="1"/>
</dbReference>
<accession>A0A9W8YB60</accession>
<dbReference type="Proteomes" id="UP001140560">
    <property type="component" value="Unassembled WGS sequence"/>
</dbReference>
<dbReference type="SUPFAM" id="SSF52058">
    <property type="entry name" value="L domain-like"/>
    <property type="match status" value="1"/>
</dbReference>
<proteinExistence type="predicted"/>
<reference evidence="4" key="1">
    <citation type="submission" date="2022-10" db="EMBL/GenBank/DDBJ databases">
        <title>Tapping the CABI collections for fungal endophytes: first genome assemblies for Collariella, Neodidymelliopsis, Ascochyta clinopodiicola, Didymella pomorum, Didymosphaeria variabile, Neocosmospora piperis and Neocucurbitaria cava.</title>
        <authorList>
            <person name="Hill R."/>
        </authorList>
    </citation>
    <scope>NUCLEOTIDE SEQUENCE</scope>
    <source>
        <strain evidence="4">IMI 356814</strain>
    </source>
</reference>
<feature type="region of interest" description="Disordered" evidence="3">
    <location>
        <begin position="24"/>
        <end position="83"/>
    </location>
</feature>
<evidence type="ECO:0000313" key="4">
    <source>
        <dbReference type="EMBL" id="KAJ4370731.1"/>
    </source>
</evidence>
<evidence type="ECO:0000256" key="3">
    <source>
        <dbReference type="SAM" id="MobiDB-lite"/>
    </source>
</evidence>
<comment type="caution">
    <text evidence="4">The sequence shown here is derived from an EMBL/GenBank/DDBJ whole genome shotgun (WGS) entry which is preliminary data.</text>
</comment>
<dbReference type="PANTHER" id="PTHR48051:SF1">
    <property type="entry name" value="RAS SUPPRESSOR PROTEIN 1"/>
    <property type="match status" value="1"/>
</dbReference>
<sequence length="578" mass="65521">MHPNTSWSSYPLLYEVQIRTPEFTMDSDAIPPSSPPHASATIAPNSPFFEPRYNAFSPKSSSPPPLFSSDDSRDSVDVTNYESPRVYKNKRKGTWWDNRESAHHTPEPKKTKISRNYDSGVYMLSDATDSSEDLLPKHKSPFPMEDASEQEAQMSTVETEFNTRLREGIEKNLEIYEWMVLGLRDSDITEIGDLASVIKIAHDPGNDLPAEGQYRSMVPELYVDLRQNNLCRLTPSLFDVHSLTTLILRANLIEELPQEISQLKNLKTLDVSLNKLKSLPFELLQLLTPYGSLQRLTTLGNPFLEPMSSGRFSVGHDRPDPPSMFFTDSFHPDLDLAQYEGREQLPDLYESLDSCEDLEQAVWRIRYFESWVHAFGGDERDEAEDDLEDDGFYEHHPELHIEGVSSVSPRYIARTLVSFFDQAGYLLQGSPAQPSPDDGNEYPVVIETNRGTYGAPSSPFIPPSTSRVPPLITLSLIASFKERAYDGLSIEGVREVLGEPIPHEADAIFIRALANDEGGYGEFRHCHMCSKEYVVARAEWVEFWSAGYGVFYPLKVRVCSWGCVPEEMRSRVERVLVW</sequence>
<evidence type="ECO:0000256" key="2">
    <source>
        <dbReference type="ARBA" id="ARBA00022737"/>
    </source>
</evidence>